<keyword evidence="3" id="KW-0789">Thiol protease inhibitor</keyword>
<dbReference type="Gene3D" id="3.10.450.10">
    <property type="match status" value="1"/>
</dbReference>
<comment type="similarity">
    <text evidence="1">Belongs to the cystatin family.</text>
</comment>
<keyword evidence="4" id="KW-1015">Disulfide bond</keyword>
<dbReference type="SUPFAM" id="SSF54403">
    <property type="entry name" value="Cystatin/monellin"/>
    <property type="match status" value="1"/>
</dbReference>
<evidence type="ECO:0000256" key="2">
    <source>
        <dbReference type="ARBA" id="ARBA00022690"/>
    </source>
</evidence>
<dbReference type="GO" id="GO:0031982">
    <property type="term" value="C:vesicle"/>
    <property type="evidence" value="ECO:0007669"/>
    <property type="project" value="TreeGrafter"/>
</dbReference>
<dbReference type="CDD" id="cd00042">
    <property type="entry name" value="CY"/>
    <property type="match status" value="1"/>
</dbReference>
<dbReference type="InterPro" id="IPR018073">
    <property type="entry name" value="Prot_inh_cystat_CS"/>
</dbReference>
<evidence type="ECO:0000256" key="4">
    <source>
        <dbReference type="ARBA" id="ARBA00023157"/>
    </source>
</evidence>
<dbReference type="GO" id="GO:0004869">
    <property type="term" value="F:cysteine-type endopeptidase inhibitor activity"/>
    <property type="evidence" value="ECO:0007669"/>
    <property type="project" value="UniProtKB-KW"/>
</dbReference>
<dbReference type="PANTHER" id="PTHR46186">
    <property type="entry name" value="CYSTATIN"/>
    <property type="match status" value="1"/>
</dbReference>
<organism evidence="7 8">
    <name type="scientific">Bursaphelenchus xylophilus</name>
    <name type="common">Pinewood nematode worm</name>
    <name type="synonym">Aphelenchoides xylophilus</name>
    <dbReference type="NCBI Taxonomy" id="6326"/>
    <lineage>
        <taxon>Eukaryota</taxon>
        <taxon>Metazoa</taxon>
        <taxon>Ecdysozoa</taxon>
        <taxon>Nematoda</taxon>
        <taxon>Chromadorea</taxon>
        <taxon>Rhabditida</taxon>
        <taxon>Tylenchina</taxon>
        <taxon>Tylenchomorpha</taxon>
        <taxon>Aphelenchoidea</taxon>
        <taxon>Aphelenchoididae</taxon>
        <taxon>Bursaphelenchus</taxon>
    </lineage>
</organism>
<dbReference type="PANTHER" id="PTHR46186:SF2">
    <property type="entry name" value="CYSTATIN"/>
    <property type="match status" value="1"/>
</dbReference>
<dbReference type="FunFam" id="3.10.450.10:FF:000004">
    <property type="entry name" value="Cystatin C"/>
    <property type="match status" value="1"/>
</dbReference>
<dbReference type="AlphaFoldDB" id="A0A1I7S584"/>
<evidence type="ECO:0000256" key="5">
    <source>
        <dbReference type="SAM" id="Phobius"/>
    </source>
</evidence>
<dbReference type="GO" id="GO:0005615">
    <property type="term" value="C:extracellular space"/>
    <property type="evidence" value="ECO:0007669"/>
    <property type="project" value="TreeGrafter"/>
</dbReference>
<keyword evidence="5" id="KW-1133">Transmembrane helix</keyword>
<proteinExistence type="inferred from homology"/>
<evidence type="ECO:0000313" key="8">
    <source>
        <dbReference type="WBParaSite" id="BXY_0816900.1"/>
    </source>
</evidence>
<dbReference type="InterPro" id="IPR046350">
    <property type="entry name" value="Cystatin_sf"/>
</dbReference>
<dbReference type="PROSITE" id="PS00287">
    <property type="entry name" value="CYSTATIN"/>
    <property type="match status" value="1"/>
</dbReference>
<keyword evidence="5" id="KW-0812">Transmembrane</keyword>
<dbReference type="WBParaSite" id="BXY_0816900.1">
    <property type="protein sequence ID" value="BXY_0816900.1"/>
    <property type="gene ID" value="BXY_0816900"/>
</dbReference>
<dbReference type="InterPro" id="IPR000010">
    <property type="entry name" value="Cystatin_dom"/>
</dbReference>
<protein>
    <submittedName>
        <fullName evidence="8">Cystatin domain-containing protein</fullName>
    </submittedName>
</protein>
<name>A0A1I7S584_BURXY</name>
<dbReference type="GO" id="GO:0005737">
    <property type="term" value="C:cytoplasm"/>
    <property type="evidence" value="ECO:0007669"/>
    <property type="project" value="TreeGrafter"/>
</dbReference>
<dbReference type="Proteomes" id="UP000095284">
    <property type="component" value="Unplaced"/>
</dbReference>
<evidence type="ECO:0000256" key="1">
    <source>
        <dbReference type="ARBA" id="ARBA00009403"/>
    </source>
</evidence>
<dbReference type="Pfam" id="PF00031">
    <property type="entry name" value="Cystatin"/>
    <property type="match status" value="1"/>
</dbReference>
<sequence length="156" mass="17895">MKRREQLYNKCKENNSETQDHQPNRLLVSLSSQFYMKVVLALLLVSVPIMAGQLVGGWSKLDLKDPVVQEYLTKVEKQYNQESNDKYHHRALQAVSAEQQVVSGMNYKIKYEFGKTNCLKGSVCASDAPVTDKHHVEAKIYSQPWTKTEEITLHPQ</sequence>
<accession>A0A1I7S584</accession>
<dbReference type="SMART" id="SM00043">
    <property type="entry name" value="CY"/>
    <property type="match status" value="1"/>
</dbReference>
<evidence type="ECO:0000259" key="6">
    <source>
        <dbReference type="SMART" id="SM00043"/>
    </source>
</evidence>
<keyword evidence="5" id="KW-0472">Membrane</keyword>
<evidence type="ECO:0000256" key="3">
    <source>
        <dbReference type="ARBA" id="ARBA00022704"/>
    </source>
</evidence>
<feature type="domain" description="Cystatin" evidence="6">
    <location>
        <begin position="53"/>
        <end position="156"/>
    </location>
</feature>
<keyword evidence="2" id="KW-0646">Protease inhibitor</keyword>
<evidence type="ECO:0000313" key="7">
    <source>
        <dbReference type="Proteomes" id="UP000095284"/>
    </source>
</evidence>
<feature type="transmembrane region" description="Helical" evidence="5">
    <location>
        <begin position="34"/>
        <end position="55"/>
    </location>
</feature>
<reference evidence="8" key="1">
    <citation type="submission" date="2016-11" db="UniProtKB">
        <authorList>
            <consortium name="WormBaseParasite"/>
        </authorList>
    </citation>
    <scope>IDENTIFICATION</scope>
</reference>